<accession>A0A4R6BNQ1</accession>
<evidence type="ECO:0000313" key="3">
    <source>
        <dbReference type="Proteomes" id="UP000295328"/>
    </source>
</evidence>
<gene>
    <name evidence="2" type="ORF">ERX37_04810</name>
</gene>
<name>A0A4R6BNQ1_9STAP</name>
<dbReference type="EMBL" id="SCWE01000001">
    <property type="protein sequence ID" value="TDM03408.1"/>
    <property type="molecule type" value="Genomic_DNA"/>
</dbReference>
<dbReference type="Proteomes" id="UP000295328">
    <property type="component" value="Unassembled WGS sequence"/>
</dbReference>
<feature type="transmembrane region" description="Helical" evidence="1">
    <location>
        <begin position="73"/>
        <end position="94"/>
    </location>
</feature>
<feature type="transmembrane region" description="Helical" evidence="1">
    <location>
        <begin position="144"/>
        <end position="165"/>
    </location>
</feature>
<dbReference type="RefSeq" id="WP_133429504.1">
    <property type="nucleotide sequence ID" value="NZ_BMCC01000001.1"/>
</dbReference>
<feature type="transmembrane region" description="Helical" evidence="1">
    <location>
        <begin position="31"/>
        <end position="53"/>
    </location>
</feature>
<feature type="transmembrane region" description="Helical" evidence="1">
    <location>
        <begin position="106"/>
        <end position="132"/>
    </location>
</feature>
<reference evidence="2 3" key="1">
    <citation type="submission" date="2019-01" db="EMBL/GenBank/DDBJ databases">
        <title>Draft genome sequences of the type strains of six Macrococcus species.</title>
        <authorList>
            <person name="Mazhar S."/>
            <person name="Altermann E."/>
            <person name="Hill C."/>
            <person name="Mcauliffe O."/>
        </authorList>
    </citation>
    <scope>NUCLEOTIDE SEQUENCE [LARGE SCALE GENOMIC DNA]</scope>
    <source>
        <strain evidence="2 3">CCM4809</strain>
    </source>
</reference>
<protein>
    <submittedName>
        <fullName evidence="2">Uncharacterized protein</fullName>
    </submittedName>
</protein>
<keyword evidence="1" id="KW-0812">Transmembrane</keyword>
<keyword evidence="1" id="KW-1133">Transmembrane helix</keyword>
<sequence>METYDPFSSPVSVNEDRTYSKKQFIKRFYNVFTKIELLSIVPIVIFSIILSHFVTSLTDDCYKLIKDIAGNLVSYFSITIGFSLATIVFIIDNLKNYNADQRKTLLEILTLITAYIIHGLAMICFFLLHHLIGDIIKLNDSYYIVNLILISFLIIMILLNLTLFYKIIKVVYYFSYITIKKL</sequence>
<keyword evidence="3" id="KW-1185">Reference proteome</keyword>
<evidence type="ECO:0000313" key="2">
    <source>
        <dbReference type="EMBL" id="TDM03408.1"/>
    </source>
</evidence>
<proteinExistence type="predicted"/>
<evidence type="ECO:0000256" key="1">
    <source>
        <dbReference type="SAM" id="Phobius"/>
    </source>
</evidence>
<organism evidence="2 3">
    <name type="scientific">Macrococcus hajekii</name>
    <dbReference type="NCBI Taxonomy" id="198482"/>
    <lineage>
        <taxon>Bacteria</taxon>
        <taxon>Bacillati</taxon>
        <taxon>Bacillota</taxon>
        <taxon>Bacilli</taxon>
        <taxon>Bacillales</taxon>
        <taxon>Staphylococcaceae</taxon>
        <taxon>Macrococcus</taxon>
    </lineage>
</organism>
<keyword evidence="1" id="KW-0472">Membrane</keyword>
<dbReference type="AlphaFoldDB" id="A0A4R6BNQ1"/>
<comment type="caution">
    <text evidence="2">The sequence shown here is derived from an EMBL/GenBank/DDBJ whole genome shotgun (WGS) entry which is preliminary data.</text>
</comment>